<dbReference type="SUPFAM" id="SSF53335">
    <property type="entry name" value="S-adenosyl-L-methionine-dependent methyltransferases"/>
    <property type="match status" value="1"/>
</dbReference>
<dbReference type="InterPro" id="IPR029063">
    <property type="entry name" value="SAM-dependent_MTases_sf"/>
</dbReference>
<evidence type="ECO:0000256" key="1">
    <source>
        <dbReference type="SAM" id="Phobius"/>
    </source>
</evidence>
<evidence type="ECO:0000313" key="2">
    <source>
        <dbReference type="EMBL" id="KAF4621169.1"/>
    </source>
</evidence>
<reference evidence="2 3" key="1">
    <citation type="submission" date="2019-12" db="EMBL/GenBank/DDBJ databases">
        <authorList>
            <person name="Floudas D."/>
            <person name="Bentzer J."/>
            <person name="Ahren D."/>
            <person name="Johansson T."/>
            <person name="Persson P."/>
            <person name="Tunlid A."/>
        </authorList>
    </citation>
    <scope>NUCLEOTIDE SEQUENCE [LARGE SCALE GENOMIC DNA]</scope>
    <source>
        <strain evidence="2 3">CBS 102.39</strain>
    </source>
</reference>
<dbReference type="SMART" id="SM01296">
    <property type="entry name" value="N2227"/>
    <property type="match status" value="1"/>
</dbReference>
<name>A0A8H4R0M8_9AGAR</name>
<organism evidence="2 3">
    <name type="scientific">Agrocybe pediades</name>
    <dbReference type="NCBI Taxonomy" id="84607"/>
    <lineage>
        <taxon>Eukaryota</taxon>
        <taxon>Fungi</taxon>
        <taxon>Dikarya</taxon>
        <taxon>Basidiomycota</taxon>
        <taxon>Agaricomycotina</taxon>
        <taxon>Agaricomycetes</taxon>
        <taxon>Agaricomycetidae</taxon>
        <taxon>Agaricales</taxon>
        <taxon>Agaricineae</taxon>
        <taxon>Strophariaceae</taxon>
        <taxon>Agrocybe</taxon>
    </lineage>
</organism>
<dbReference type="AlphaFoldDB" id="A0A8H4R0M8"/>
<comment type="caution">
    <text evidence="2">The sequence shown here is derived from an EMBL/GenBank/DDBJ whole genome shotgun (WGS) entry which is preliminary data.</text>
</comment>
<dbReference type="Gene3D" id="3.40.50.150">
    <property type="entry name" value="Vaccinia Virus protein VP39"/>
    <property type="match status" value="1"/>
</dbReference>
<protein>
    <recommendedName>
        <fullName evidence="4">N2227-domain-containing protein</fullName>
    </recommendedName>
</protein>
<proteinExistence type="predicted"/>
<keyword evidence="1" id="KW-0472">Membrane</keyword>
<feature type="transmembrane region" description="Helical" evidence="1">
    <location>
        <begin position="6"/>
        <end position="29"/>
    </location>
</feature>
<keyword evidence="3" id="KW-1185">Reference proteome</keyword>
<dbReference type="Pfam" id="PF07942">
    <property type="entry name" value="CARME"/>
    <property type="match status" value="1"/>
</dbReference>
<dbReference type="EMBL" id="JAACJL010000015">
    <property type="protein sequence ID" value="KAF4621169.1"/>
    <property type="molecule type" value="Genomic_DNA"/>
</dbReference>
<evidence type="ECO:0008006" key="4">
    <source>
        <dbReference type="Google" id="ProtNLM"/>
    </source>
</evidence>
<dbReference type="InterPro" id="IPR012901">
    <property type="entry name" value="CARME"/>
</dbReference>
<evidence type="ECO:0000313" key="3">
    <source>
        <dbReference type="Proteomes" id="UP000521872"/>
    </source>
</evidence>
<keyword evidence="1" id="KW-1133">Transmembrane helix</keyword>
<accession>A0A8H4R0M8</accession>
<keyword evidence="1" id="KW-0812">Transmembrane</keyword>
<dbReference type="PANTHER" id="PTHR12303">
    <property type="entry name" value="CARNOSINE N-METHYLTRANSFERASE"/>
    <property type="match status" value="1"/>
</dbReference>
<dbReference type="PANTHER" id="PTHR12303:SF13">
    <property type="match status" value="1"/>
</dbReference>
<dbReference type="Proteomes" id="UP000521872">
    <property type="component" value="Unassembled WGS sequence"/>
</dbReference>
<gene>
    <name evidence="2" type="ORF">D9613_000956</name>
</gene>
<dbReference type="GO" id="GO:0008757">
    <property type="term" value="F:S-adenosylmethionine-dependent methyltransferase activity"/>
    <property type="evidence" value="ECO:0007669"/>
    <property type="project" value="InterPro"/>
</dbReference>
<sequence length="426" mass="48326">MPLSDIRFLVASDVLVACLFPLVILFFGYKLFPEFSFSDIRDIINPWARKPTNHGYFSLERAYSSYSLYERLSATELQRMRASYATLGRVNKNIGHKIGYPRKLDELRNVTALNAIIAESIAELALDEFPALKNAPKDDVNSADLGRVRESLKHFVRDWSEEGEAERRRIFTPILDLLRTVDPVGKTVLVPGCGLGRLAWEISQLGFNTTANELSFFMTLSIRFLLSPKTTNIVNEHTLRPYAHWFSHQRSNQSLFRAIRFPDVVPRFSHNFHLVEDDFLKMTLPVAAAQDQTPEAKAPLWLKHQGDSVPNSNSQGYDYIVTLFFIDTSLDILATISHIHKLLRPGGTWINLGPLLWTGGGQAKLELSLEEVLLAAEEIGFEIDKSTEGLSSRKTVECEYTSDKNAMMRWTYKAEFWVAHKASSLP</sequence>